<evidence type="ECO:0008006" key="3">
    <source>
        <dbReference type="Google" id="ProtNLM"/>
    </source>
</evidence>
<gene>
    <name evidence="1" type="ORF">P8609_16920</name>
</gene>
<comment type="caution">
    <text evidence="1">The sequence shown here is derived from an EMBL/GenBank/DDBJ whole genome shotgun (WGS) entry which is preliminary data.</text>
</comment>
<accession>A0ABU1CI64</accession>
<organism evidence="1 2">
    <name type="scientific">Lysobacter arvi</name>
    <dbReference type="NCBI Taxonomy" id="3038776"/>
    <lineage>
        <taxon>Bacteria</taxon>
        <taxon>Pseudomonadati</taxon>
        <taxon>Pseudomonadota</taxon>
        <taxon>Gammaproteobacteria</taxon>
        <taxon>Lysobacterales</taxon>
        <taxon>Lysobacteraceae</taxon>
        <taxon>Lysobacter</taxon>
    </lineage>
</organism>
<evidence type="ECO:0000313" key="1">
    <source>
        <dbReference type="EMBL" id="MDR0184648.1"/>
    </source>
</evidence>
<reference evidence="1 2" key="1">
    <citation type="submission" date="2023-04" db="EMBL/GenBank/DDBJ databases">
        <title>Lysobacter sp. strain UC isolated from soil sample.</title>
        <authorList>
            <person name="Choksket S."/>
            <person name="Harshvardhan F."/>
            <person name="Rana R."/>
            <person name="Patil P.B."/>
            <person name="Korpole S."/>
        </authorList>
    </citation>
    <scope>NUCLEOTIDE SEQUENCE [LARGE SCALE GENOMIC DNA]</scope>
    <source>
        <strain evidence="1 2">UC</strain>
    </source>
</reference>
<evidence type="ECO:0000313" key="2">
    <source>
        <dbReference type="Proteomes" id="UP001233535"/>
    </source>
</evidence>
<keyword evidence="2" id="KW-1185">Reference proteome</keyword>
<protein>
    <recommendedName>
        <fullName evidence="3">MarR family transcriptional regulator</fullName>
    </recommendedName>
</protein>
<sequence length="78" mass="8908">MSEETALALLRLLREEDGQSIHRVARRLHLGMSELQRVLAALGDDPRFDGLDLVERREDGDRTLLWLTDKGRRLVDAA</sequence>
<dbReference type="Gene3D" id="1.10.10.10">
    <property type="entry name" value="Winged helix-like DNA-binding domain superfamily/Winged helix DNA-binding domain"/>
    <property type="match status" value="1"/>
</dbReference>
<dbReference type="InterPro" id="IPR036388">
    <property type="entry name" value="WH-like_DNA-bd_sf"/>
</dbReference>
<proteinExistence type="predicted"/>
<dbReference type="RefSeq" id="WP_309263771.1">
    <property type="nucleotide sequence ID" value="NZ_JARUHG010000007.1"/>
</dbReference>
<dbReference type="InterPro" id="IPR036390">
    <property type="entry name" value="WH_DNA-bd_sf"/>
</dbReference>
<dbReference type="EMBL" id="JARUHG010000007">
    <property type="protein sequence ID" value="MDR0184648.1"/>
    <property type="molecule type" value="Genomic_DNA"/>
</dbReference>
<dbReference type="Proteomes" id="UP001233535">
    <property type="component" value="Unassembled WGS sequence"/>
</dbReference>
<name>A0ABU1CI64_9GAMM</name>
<dbReference type="SUPFAM" id="SSF46785">
    <property type="entry name" value="Winged helix' DNA-binding domain"/>
    <property type="match status" value="1"/>
</dbReference>